<dbReference type="EMBL" id="JAAATY010000007">
    <property type="protein sequence ID" value="NRN65745.1"/>
    <property type="molecule type" value="Genomic_DNA"/>
</dbReference>
<proteinExistence type="predicted"/>
<evidence type="ECO:0000313" key="2">
    <source>
        <dbReference type="Proteomes" id="UP000763557"/>
    </source>
</evidence>
<name>A0ABX2F4K1_9PSEU</name>
<organism evidence="1 2">
    <name type="scientific">Kibdelosporangium persicum</name>
    <dbReference type="NCBI Taxonomy" id="2698649"/>
    <lineage>
        <taxon>Bacteria</taxon>
        <taxon>Bacillati</taxon>
        <taxon>Actinomycetota</taxon>
        <taxon>Actinomycetes</taxon>
        <taxon>Pseudonocardiales</taxon>
        <taxon>Pseudonocardiaceae</taxon>
        <taxon>Kibdelosporangium</taxon>
    </lineage>
</organism>
<gene>
    <name evidence="1" type="ORF">GC106_29600</name>
</gene>
<protein>
    <recommendedName>
        <fullName evidence="3">HIRAN domain-containing protein</fullName>
    </recommendedName>
</protein>
<evidence type="ECO:0000313" key="1">
    <source>
        <dbReference type="EMBL" id="NRN65745.1"/>
    </source>
</evidence>
<comment type="caution">
    <text evidence="1">The sequence shown here is derived from an EMBL/GenBank/DDBJ whole genome shotgun (WGS) entry which is preliminary data.</text>
</comment>
<reference evidence="1 2" key="1">
    <citation type="submission" date="2020-01" db="EMBL/GenBank/DDBJ databases">
        <title>Kibdelosporangium persica a novel Actinomycetes from a hot desert in Iran.</title>
        <authorList>
            <person name="Safaei N."/>
            <person name="Zaburannyi N."/>
            <person name="Mueller R."/>
            <person name="Wink J."/>
        </authorList>
    </citation>
    <scope>NUCLEOTIDE SEQUENCE [LARGE SCALE GENOMIC DNA]</scope>
    <source>
        <strain evidence="1 2">4NS15</strain>
    </source>
</reference>
<accession>A0ABX2F4K1</accession>
<dbReference type="RefSeq" id="WP_173130324.1">
    <property type="nucleotide sequence ID" value="NZ_JAAATY010000007.1"/>
</dbReference>
<keyword evidence="2" id="KW-1185">Reference proteome</keyword>
<dbReference type="Proteomes" id="UP000763557">
    <property type="component" value="Unassembled WGS sequence"/>
</dbReference>
<sequence>MNDKHIATVGDLIAALDRYDPTTPVRLATQPDHPIEHTLGHIVCTPDNTEGDDTPHTDPPVVWLGEGEQIGYLPGPASNALGWSQ</sequence>
<evidence type="ECO:0008006" key="3">
    <source>
        <dbReference type="Google" id="ProtNLM"/>
    </source>
</evidence>